<keyword evidence="1" id="KW-0677">Repeat</keyword>
<dbReference type="SUPFAM" id="SSF48403">
    <property type="entry name" value="Ankyrin repeat"/>
    <property type="match status" value="1"/>
</dbReference>
<dbReference type="AlphaFoldDB" id="A0A6I6CNF2"/>
<dbReference type="PANTHER" id="PTHR24193">
    <property type="entry name" value="ANKYRIN REPEAT PROTEIN"/>
    <property type="match status" value="1"/>
</dbReference>
<dbReference type="Gene3D" id="1.25.40.20">
    <property type="entry name" value="Ankyrin repeat-containing domain"/>
    <property type="match status" value="3"/>
</dbReference>
<dbReference type="PROSITE" id="PS50088">
    <property type="entry name" value="ANK_REPEAT"/>
    <property type="match status" value="4"/>
</dbReference>
<dbReference type="EMBL" id="CP037426">
    <property type="protein sequence ID" value="QGT16098.1"/>
    <property type="molecule type" value="Genomic_DNA"/>
</dbReference>
<reference evidence="4 5" key="1">
    <citation type="submission" date="2019-03" db="EMBL/GenBank/DDBJ databases">
        <title>Wolbachia endosymbiont of Haematobia irritans wIrr.</title>
        <authorList>
            <person name="Parry R.H."/>
            <person name="Asgari S."/>
        </authorList>
    </citation>
    <scope>NUCLEOTIDE SEQUENCE [LARGE SCALE GENOMIC DNA]</scope>
    <source>
        <strain evidence="5">wIrr</strain>
    </source>
</reference>
<feature type="repeat" description="ANK" evidence="3">
    <location>
        <begin position="103"/>
        <end position="135"/>
    </location>
</feature>
<dbReference type="InterPro" id="IPR002110">
    <property type="entry name" value="Ankyrin_rpt"/>
</dbReference>
<dbReference type="SMART" id="SM00248">
    <property type="entry name" value="ANK"/>
    <property type="match status" value="5"/>
</dbReference>
<evidence type="ECO:0000313" key="5">
    <source>
        <dbReference type="Proteomes" id="UP000422744"/>
    </source>
</evidence>
<dbReference type="GO" id="GO:0000976">
    <property type="term" value="F:transcription cis-regulatory region binding"/>
    <property type="evidence" value="ECO:0007669"/>
    <property type="project" value="TreeGrafter"/>
</dbReference>
<organism evidence="4 5">
    <name type="scientific">Wolbachia pipientis</name>
    <dbReference type="NCBI Taxonomy" id="955"/>
    <lineage>
        <taxon>Bacteria</taxon>
        <taxon>Pseudomonadati</taxon>
        <taxon>Pseudomonadota</taxon>
        <taxon>Alphaproteobacteria</taxon>
        <taxon>Rickettsiales</taxon>
        <taxon>Anaplasmataceae</taxon>
        <taxon>Wolbachieae</taxon>
        <taxon>Wolbachia</taxon>
    </lineage>
</organism>
<sequence length="223" mass="24188">MDDNGNTPLFSAALSGKREMVELLIEKRANVDAVNKVKNTPLHAAALSGKREVVEFLIEKGANINAVNESKNTPLHAATLSGKREVVELLIGEGAHIDAIDDNGNTPLSWAAEHSQKGVIESLLEKGANIDVIDGDGNTPLNCVIISNKIDNAELIVNHIAKLEATGLYVSPENIQLKAQIMPEIEKRIFLHNHKPLIDALSTHYGSNFQAMTFTGIKNRSTK</sequence>
<evidence type="ECO:0000313" key="4">
    <source>
        <dbReference type="EMBL" id="QGT16098.1"/>
    </source>
</evidence>
<keyword evidence="2 3" id="KW-0040">ANK repeat</keyword>
<feature type="repeat" description="ANK" evidence="3">
    <location>
        <begin position="4"/>
        <end position="36"/>
    </location>
</feature>
<accession>A0A6I6CNF2</accession>
<feature type="repeat" description="ANK" evidence="3">
    <location>
        <begin position="70"/>
        <end position="102"/>
    </location>
</feature>
<dbReference type="InterPro" id="IPR050663">
    <property type="entry name" value="Ankyrin-SOCS_Box"/>
</dbReference>
<dbReference type="InterPro" id="IPR036770">
    <property type="entry name" value="Ankyrin_rpt-contain_sf"/>
</dbReference>
<dbReference type="Pfam" id="PF12796">
    <property type="entry name" value="Ank_2"/>
    <property type="match status" value="2"/>
</dbReference>
<dbReference type="GO" id="GO:0045944">
    <property type="term" value="P:positive regulation of transcription by RNA polymerase II"/>
    <property type="evidence" value="ECO:0007669"/>
    <property type="project" value="TreeGrafter"/>
</dbReference>
<name>A0A6I6CNF2_WOLPI</name>
<feature type="repeat" description="ANK" evidence="3">
    <location>
        <begin position="37"/>
        <end position="69"/>
    </location>
</feature>
<evidence type="ECO:0000256" key="1">
    <source>
        <dbReference type="ARBA" id="ARBA00022737"/>
    </source>
</evidence>
<evidence type="ECO:0000256" key="2">
    <source>
        <dbReference type="ARBA" id="ARBA00023043"/>
    </source>
</evidence>
<gene>
    <name evidence="4" type="ORF">E0495_02185</name>
</gene>
<dbReference type="PANTHER" id="PTHR24193:SF121">
    <property type="entry name" value="ADA2A-CONTAINING COMPLEX COMPONENT 3, ISOFORM D"/>
    <property type="match status" value="1"/>
</dbReference>
<protein>
    <submittedName>
        <fullName evidence="4">Ankyrin repeat domain-containing protein</fullName>
    </submittedName>
</protein>
<dbReference type="PRINTS" id="PR01415">
    <property type="entry name" value="ANKYRIN"/>
</dbReference>
<evidence type="ECO:0000256" key="3">
    <source>
        <dbReference type="PROSITE-ProRule" id="PRU00023"/>
    </source>
</evidence>
<dbReference type="PROSITE" id="PS50297">
    <property type="entry name" value="ANK_REP_REGION"/>
    <property type="match status" value="4"/>
</dbReference>
<proteinExistence type="predicted"/>
<dbReference type="Proteomes" id="UP000422744">
    <property type="component" value="Chromosome"/>
</dbReference>
<dbReference type="RefSeq" id="WP_155968693.1">
    <property type="nucleotide sequence ID" value="NZ_CP037426.1"/>
</dbReference>